<comment type="caution">
    <text evidence="2">The sequence shown here is derived from an EMBL/GenBank/DDBJ whole genome shotgun (WGS) entry which is preliminary data.</text>
</comment>
<evidence type="ECO:0008006" key="4">
    <source>
        <dbReference type="Google" id="ProtNLM"/>
    </source>
</evidence>
<evidence type="ECO:0000256" key="1">
    <source>
        <dbReference type="SAM" id="Phobius"/>
    </source>
</evidence>
<name>A0ABP8U8V5_9ACTN</name>
<proteinExistence type="predicted"/>
<accession>A0ABP8U8V5</accession>
<protein>
    <recommendedName>
        <fullName evidence="4">DUF3592 domain-containing protein</fullName>
    </recommendedName>
</protein>
<keyword evidence="1" id="KW-0472">Membrane</keyword>
<dbReference type="Proteomes" id="UP001501442">
    <property type="component" value="Unassembled WGS sequence"/>
</dbReference>
<sequence>MTDARRGHADVAWVDIPRRGSWWAVCIGWGLLQPVILALCVFWGGVAGVSVTWTLLPRLLGIRPGVGGLAVGFLAGLTVGLTINHKARMWVQRARLHRLRKRGSKATARVAAVDRRYRSTRGSSSTSYVVRLQWIDPETGTGYRCRRWYRFSGKGSTAFEQACSTGAEVTVWFPPGWASRAVVDLPFTPVMADVLF</sequence>
<dbReference type="RefSeq" id="WP_345431292.1">
    <property type="nucleotide sequence ID" value="NZ_BAABHK010000003.1"/>
</dbReference>
<reference evidence="3" key="1">
    <citation type="journal article" date="2019" name="Int. J. Syst. Evol. Microbiol.">
        <title>The Global Catalogue of Microorganisms (GCM) 10K type strain sequencing project: providing services to taxonomists for standard genome sequencing and annotation.</title>
        <authorList>
            <consortium name="The Broad Institute Genomics Platform"/>
            <consortium name="The Broad Institute Genome Sequencing Center for Infectious Disease"/>
            <person name="Wu L."/>
            <person name="Ma J."/>
        </authorList>
    </citation>
    <scope>NUCLEOTIDE SEQUENCE [LARGE SCALE GENOMIC DNA]</scope>
    <source>
        <strain evidence="3">JCM 17939</strain>
    </source>
</reference>
<dbReference type="EMBL" id="BAABHK010000003">
    <property type="protein sequence ID" value="GAA4625374.1"/>
    <property type="molecule type" value="Genomic_DNA"/>
</dbReference>
<keyword evidence="1" id="KW-1133">Transmembrane helix</keyword>
<organism evidence="2 3">
    <name type="scientific">Actinoallomurus vinaceus</name>
    <dbReference type="NCBI Taxonomy" id="1080074"/>
    <lineage>
        <taxon>Bacteria</taxon>
        <taxon>Bacillati</taxon>
        <taxon>Actinomycetota</taxon>
        <taxon>Actinomycetes</taxon>
        <taxon>Streptosporangiales</taxon>
        <taxon>Thermomonosporaceae</taxon>
        <taxon>Actinoallomurus</taxon>
    </lineage>
</organism>
<keyword evidence="3" id="KW-1185">Reference proteome</keyword>
<feature type="transmembrane region" description="Helical" evidence="1">
    <location>
        <begin position="65"/>
        <end position="83"/>
    </location>
</feature>
<feature type="transmembrane region" description="Helical" evidence="1">
    <location>
        <begin position="21"/>
        <end position="45"/>
    </location>
</feature>
<evidence type="ECO:0000313" key="3">
    <source>
        <dbReference type="Proteomes" id="UP001501442"/>
    </source>
</evidence>
<keyword evidence="1" id="KW-0812">Transmembrane</keyword>
<evidence type="ECO:0000313" key="2">
    <source>
        <dbReference type="EMBL" id="GAA4625374.1"/>
    </source>
</evidence>
<gene>
    <name evidence="2" type="ORF">GCM10023196_029250</name>
</gene>